<feature type="domain" description="Alpha/beta hydrolase fold-3" evidence="3">
    <location>
        <begin position="1"/>
        <end position="59"/>
    </location>
</feature>
<proteinExistence type="predicted"/>
<dbReference type="InterPro" id="IPR029058">
    <property type="entry name" value="AB_hydrolase_fold"/>
</dbReference>
<reference evidence="4" key="1">
    <citation type="submission" date="2023-10" db="EMBL/GenBank/DDBJ databases">
        <authorList>
            <person name="Chen Y."/>
            <person name="Shah S."/>
            <person name="Dougan E. K."/>
            <person name="Thang M."/>
            <person name="Chan C."/>
        </authorList>
    </citation>
    <scope>NUCLEOTIDE SEQUENCE [LARGE SCALE GENOMIC DNA]</scope>
</reference>
<evidence type="ECO:0000313" key="4">
    <source>
        <dbReference type="EMBL" id="CAK0871454.1"/>
    </source>
</evidence>
<evidence type="ECO:0000256" key="1">
    <source>
        <dbReference type="ARBA" id="ARBA00022801"/>
    </source>
</evidence>
<dbReference type="InterPro" id="IPR050300">
    <property type="entry name" value="GDXG_lipolytic_enzyme"/>
</dbReference>
<keyword evidence="1" id="KW-0378">Hydrolase</keyword>
<dbReference type="InterPro" id="IPR013094">
    <property type="entry name" value="AB_hydrolase_3"/>
</dbReference>
<keyword evidence="5" id="KW-1185">Reference proteome</keyword>
<evidence type="ECO:0000313" key="5">
    <source>
        <dbReference type="Proteomes" id="UP001189429"/>
    </source>
</evidence>
<comment type="caution">
    <text evidence="4">The sequence shown here is derived from an EMBL/GenBank/DDBJ whole genome shotgun (WGS) entry which is preliminary data.</text>
</comment>
<dbReference type="PANTHER" id="PTHR48081">
    <property type="entry name" value="AB HYDROLASE SUPERFAMILY PROTEIN C4A8.06C"/>
    <property type="match status" value="1"/>
</dbReference>
<gene>
    <name evidence="4" type="ORF">PCOR1329_LOCUS57286</name>
</gene>
<dbReference type="PANTHER" id="PTHR48081:SF8">
    <property type="entry name" value="ALPHA_BETA HYDROLASE FOLD-3 DOMAIN-CONTAINING PROTEIN-RELATED"/>
    <property type="match status" value="1"/>
</dbReference>
<dbReference type="SUPFAM" id="SSF53474">
    <property type="entry name" value="alpha/beta-Hydrolases"/>
    <property type="match status" value="1"/>
</dbReference>
<dbReference type="Pfam" id="PF07859">
    <property type="entry name" value="Abhydrolase_3"/>
    <property type="match status" value="2"/>
</dbReference>
<dbReference type="Proteomes" id="UP001189429">
    <property type="component" value="Unassembled WGS sequence"/>
</dbReference>
<protein>
    <recommendedName>
        <fullName evidence="3">Alpha/beta hydrolase fold-3 domain-containing protein</fullName>
    </recommendedName>
</protein>
<feature type="region of interest" description="Disordered" evidence="2">
    <location>
        <begin position="62"/>
        <end position="81"/>
    </location>
</feature>
<evidence type="ECO:0000256" key="2">
    <source>
        <dbReference type="SAM" id="MobiDB-lite"/>
    </source>
</evidence>
<dbReference type="Gene3D" id="3.40.50.1820">
    <property type="entry name" value="alpha/beta hydrolase"/>
    <property type="match status" value="2"/>
</dbReference>
<feature type="domain" description="Alpha/beta hydrolase fold-3" evidence="3">
    <location>
        <begin position="178"/>
        <end position="243"/>
    </location>
</feature>
<accession>A0ABN9VFC0</accession>
<dbReference type="EMBL" id="CAUYUJ010017071">
    <property type="protein sequence ID" value="CAK0871454.1"/>
    <property type="molecule type" value="Genomic_DNA"/>
</dbReference>
<feature type="compositionally biased region" description="Low complexity" evidence="2">
    <location>
        <begin position="63"/>
        <end position="81"/>
    </location>
</feature>
<name>A0ABN9VFC0_9DINO</name>
<organism evidence="4 5">
    <name type="scientific">Prorocentrum cordatum</name>
    <dbReference type="NCBI Taxonomy" id="2364126"/>
    <lineage>
        <taxon>Eukaryota</taxon>
        <taxon>Sar</taxon>
        <taxon>Alveolata</taxon>
        <taxon>Dinophyceae</taxon>
        <taxon>Prorocentrales</taxon>
        <taxon>Prorocentraceae</taxon>
        <taxon>Prorocentrum</taxon>
    </lineage>
</organism>
<evidence type="ECO:0000259" key="3">
    <source>
        <dbReference type="Pfam" id="PF07859"/>
    </source>
</evidence>
<sequence>MLYLHGGSFVTWQPQDLPYRSLGTRLARACGVCVLSIDYRNAPEHLFPAAFDDCAAALESGPRRTAPGARRPSPRPGTSSCAATARAARWRSASASTRLRRCAACCGGSSASLGGGDGYIPASPLSAWTDMTASLPSYDTRLWDPEKCFGDATNAHCQCRQDGRDEAEGYLGRGGVERHGRDWRASPFFVPSARLRAMPAVLLHVGDYELLLDDSVQLHRKLVQAGHRDATCSVYPRMWHVWHQYSEGGGEHRPLQKALRAVREIGQWVTARKS</sequence>